<gene>
    <name evidence="15" type="ORF">FHS03_005353</name>
</gene>
<protein>
    <recommendedName>
        <fullName evidence="3">histidine kinase</fullName>
        <ecNumber evidence="3">2.7.13.3</ecNumber>
    </recommendedName>
</protein>
<dbReference type="Pfam" id="PF02518">
    <property type="entry name" value="HATPase_c"/>
    <property type="match status" value="1"/>
</dbReference>
<dbReference type="AlphaFoldDB" id="A0A7W5FWW2"/>
<sequence>MMGWQKLRHWWRYLIEPSLIKRLLLAQMALLTLLWSLGVAFVINESGNDLTLIGMNSIYDSFVEVTDSLEGLPEKQRASLAKLDGALRDNYSDLHEDTFAPRIIVTGHGREIYRSPNTPSGLLPKQVEEIETLYKDGRRWRARTRAVAPSGTRMTVLVPADAGQIFFTFNSRGFYLLPLLISIPVLLLPAWISIRMALRPWNQVAREVASRGPQDLAPLSFKARHRELTFMVESINNLMRRVSDSAIRERVFIADAAHELRTPLAAMNINVEALQSQTTDTRTRQLLSGILNSGSRATRLVSQLLMLMRSDAAAHGAVETVALDELLQDRLAALSGLAHLRGVEVELAAEDGVPIRGQRETLVSLIDNLVENAIKYSPQGGMVKVRVRRCGPEAILSVADQGPGIASALQERVFDRFYRDPNQTQSGSGLGLAIVKAAVAQHGGEIRLDSTGRGPGLLATVRLPLAA</sequence>
<evidence type="ECO:0000256" key="7">
    <source>
        <dbReference type="ARBA" id="ARBA00022741"/>
    </source>
</evidence>
<keyword evidence="10 13" id="KW-1133">Transmembrane helix</keyword>
<evidence type="ECO:0000256" key="11">
    <source>
        <dbReference type="ARBA" id="ARBA00023012"/>
    </source>
</evidence>
<evidence type="ECO:0000256" key="6">
    <source>
        <dbReference type="ARBA" id="ARBA00022692"/>
    </source>
</evidence>
<dbReference type="InterPro" id="IPR036097">
    <property type="entry name" value="HisK_dim/P_sf"/>
</dbReference>
<keyword evidence="9" id="KW-0067">ATP-binding</keyword>
<comment type="caution">
    <text evidence="15">The sequence shown here is derived from an EMBL/GenBank/DDBJ whole genome shotgun (WGS) entry which is preliminary data.</text>
</comment>
<keyword evidence="4" id="KW-0597">Phosphoprotein</keyword>
<proteinExistence type="predicted"/>
<accession>A0A7W5FWW2</accession>
<keyword evidence="5 15" id="KW-0808">Transferase</keyword>
<keyword evidence="11" id="KW-0902">Two-component regulatory system</keyword>
<dbReference type="SUPFAM" id="SSF47384">
    <property type="entry name" value="Homodimeric domain of signal transducing histidine kinase"/>
    <property type="match status" value="1"/>
</dbReference>
<dbReference type="PANTHER" id="PTHR45436">
    <property type="entry name" value="SENSOR HISTIDINE KINASE YKOH"/>
    <property type="match status" value="1"/>
</dbReference>
<organism evidence="15 16">
    <name type="scientific">Pseudoduganella violacea</name>
    <dbReference type="NCBI Taxonomy" id="1715466"/>
    <lineage>
        <taxon>Bacteria</taxon>
        <taxon>Pseudomonadati</taxon>
        <taxon>Pseudomonadota</taxon>
        <taxon>Betaproteobacteria</taxon>
        <taxon>Burkholderiales</taxon>
        <taxon>Oxalobacteraceae</taxon>
        <taxon>Telluria group</taxon>
        <taxon>Pseudoduganella</taxon>
    </lineage>
</organism>
<keyword evidence="6 13" id="KW-0812">Transmembrane</keyword>
<dbReference type="InterPro" id="IPR036890">
    <property type="entry name" value="HATPase_C_sf"/>
</dbReference>
<evidence type="ECO:0000256" key="5">
    <source>
        <dbReference type="ARBA" id="ARBA00022679"/>
    </source>
</evidence>
<evidence type="ECO:0000256" key="9">
    <source>
        <dbReference type="ARBA" id="ARBA00022840"/>
    </source>
</evidence>
<comment type="subcellular location">
    <subcellularLocation>
        <location evidence="2">Membrane</location>
        <topology evidence="2">Multi-pass membrane protein</topology>
    </subcellularLocation>
</comment>
<evidence type="ECO:0000256" key="13">
    <source>
        <dbReference type="SAM" id="Phobius"/>
    </source>
</evidence>
<keyword evidence="16" id="KW-1185">Reference proteome</keyword>
<evidence type="ECO:0000256" key="4">
    <source>
        <dbReference type="ARBA" id="ARBA00022553"/>
    </source>
</evidence>
<comment type="catalytic activity">
    <reaction evidence="1">
        <text>ATP + protein L-histidine = ADP + protein N-phospho-L-histidine.</text>
        <dbReference type="EC" id="2.7.13.3"/>
    </reaction>
</comment>
<dbReference type="InterPro" id="IPR003594">
    <property type="entry name" value="HATPase_dom"/>
</dbReference>
<keyword evidence="8 15" id="KW-0418">Kinase</keyword>
<evidence type="ECO:0000256" key="3">
    <source>
        <dbReference type="ARBA" id="ARBA00012438"/>
    </source>
</evidence>
<evidence type="ECO:0000256" key="2">
    <source>
        <dbReference type="ARBA" id="ARBA00004141"/>
    </source>
</evidence>
<dbReference type="CDD" id="cd00075">
    <property type="entry name" value="HATPase"/>
    <property type="match status" value="1"/>
</dbReference>
<dbReference type="InterPro" id="IPR050428">
    <property type="entry name" value="TCS_sensor_his_kinase"/>
</dbReference>
<dbReference type="Gene3D" id="3.30.565.10">
    <property type="entry name" value="Histidine kinase-like ATPase, C-terminal domain"/>
    <property type="match status" value="1"/>
</dbReference>
<dbReference type="SMART" id="SM00388">
    <property type="entry name" value="HisKA"/>
    <property type="match status" value="1"/>
</dbReference>
<dbReference type="PANTHER" id="PTHR45436:SF14">
    <property type="entry name" value="SENSOR PROTEIN QSEC"/>
    <property type="match status" value="1"/>
</dbReference>
<dbReference type="InterPro" id="IPR005467">
    <property type="entry name" value="His_kinase_dom"/>
</dbReference>
<dbReference type="PRINTS" id="PR00344">
    <property type="entry name" value="BCTRLSENSOR"/>
</dbReference>
<evidence type="ECO:0000259" key="14">
    <source>
        <dbReference type="PROSITE" id="PS50109"/>
    </source>
</evidence>
<dbReference type="InterPro" id="IPR004358">
    <property type="entry name" value="Sig_transdc_His_kin-like_C"/>
</dbReference>
<dbReference type="GO" id="GO:0005886">
    <property type="term" value="C:plasma membrane"/>
    <property type="evidence" value="ECO:0007669"/>
    <property type="project" value="TreeGrafter"/>
</dbReference>
<reference evidence="15 16" key="1">
    <citation type="submission" date="2020-08" db="EMBL/GenBank/DDBJ databases">
        <title>Genomic Encyclopedia of Type Strains, Phase III (KMG-III): the genomes of soil and plant-associated and newly described type strains.</title>
        <authorList>
            <person name="Whitman W."/>
        </authorList>
    </citation>
    <scope>NUCLEOTIDE SEQUENCE [LARGE SCALE GENOMIC DNA]</scope>
    <source>
        <strain evidence="15 16">CECT 8897</strain>
    </source>
</reference>
<dbReference type="GO" id="GO:0005524">
    <property type="term" value="F:ATP binding"/>
    <property type="evidence" value="ECO:0007669"/>
    <property type="project" value="UniProtKB-KW"/>
</dbReference>
<keyword evidence="12 13" id="KW-0472">Membrane</keyword>
<dbReference type="SUPFAM" id="SSF55874">
    <property type="entry name" value="ATPase domain of HSP90 chaperone/DNA topoisomerase II/histidine kinase"/>
    <property type="match status" value="1"/>
</dbReference>
<dbReference type="Pfam" id="PF00512">
    <property type="entry name" value="HisKA"/>
    <property type="match status" value="1"/>
</dbReference>
<dbReference type="Proteomes" id="UP000541535">
    <property type="component" value="Unassembled WGS sequence"/>
</dbReference>
<evidence type="ECO:0000313" key="15">
    <source>
        <dbReference type="EMBL" id="MBB3122256.1"/>
    </source>
</evidence>
<evidence type="ECO:0000256" key="1">
    <source>
        <dbReference type="ARBA" id="ARBA00000085"/>
    </source>
</evidence>
<dbReference type="EMBL" id="JACHXD010000026">
    <property type="protein sequence ID" value="MBB3122256.1"/>
    <property type="molecule type" value="Genomic_DNA"/>
</dbReference>
<evidence type="ECO:0000256" key="8">
    <source>
        <dbReference type="ARBA" id="ARBA00022777"/>
    </source>
</evidence>
<dbReference type="CDD" id="cd00082">
    <property type="entry name" value="HisKA"/>
    <property type="match status" value="1"/>
</dbReference>
<evidence type="ECO:0000256" key="12">
    <source>
        <dbReference type="ARBA" id="ARBA00023136"/>
    </source>
</evidence>
<feature type="domain" description="Histidine kinase" evidence="14">
    <location>
        <begin position="255"/>
        <end position="467"/>
    </location>
</feature>
<feature type="transmembrane region" description="Helical" evidence="13">
    <location>
        <begin position="174"/>
        <end position="194"/>
    </location>
</feature>
<dbReference type="SMART" id="SM00387">
    <property type="entry name" value="HATPase_c"/>
    <property type="match status" value="1"/>
</dbReference>
<dbReference type="Gene3D" id="1.10.287.130">
    <property type="match status" value="1"/>
</dbReference>
<dbReference type="InterPro" id="IPR003661">
    <property type="entry name" value="HisK_dim/P_dom"/>
</dbReference>
<dbReference type="RefSeq" id="WP_229426459.1">
    <property type="nucleotide sequence ID" value="NZ_JACHXD010000026.1"/>
</dbReference>
<name>A0A7W5FWW2_9BURK</name>
<dbReference type="PROSITE" id="PS50109">
    <property type="entry name" value="HIS_KIN"/>
    <property type="match status" value="1"/>
</dbReference>
<evidence type="ECO:0000256" key="10">
    <source>
        <dbReference type="ARBA" id="ARBA00022989"/>
    </source>
</evidence>
<dbReference type="EC" id="2.7.13.3" evidence="3"/>
<dbReference type="GO" id="GO:0000155">
    <property type="term" value="F:phosphorelay sensor kinase activity"/>
    <property type="evidence" value="ECO:0007669"/>
    <property type="project" value="InterPro"/>
</dbReference>
<evidence type="ECO:0000313" key="16">
    <source>
        <dbReference type="Proteomes" id="UP000541535"/>
    </source>
</evidence>
<keyword evidence="7" id="KW-0547">Nucleotide-binding</keyword>